<dbReference type="RefSeq" id="WP_073378486.1">
    <property type="nucleotide sequence ID" value="NZ_FQXS01000030.1"/>
</dbReference>
<proteinExistence type="predicted"/>
<keyword evidence="6" id="KW-1185">Reference proteome</keyword>
<feature type="transmembrane region" description="Helical" evidence="4">
    <location>
        <begin position="99"/>
        <end position="116"/>
    </location>
</feature>
<dbReference type="GO" id="GO:0022857">
    <property type="term" value="F:transmembrane transporter activity"/>
    <property type="evidence" value="ECO:0007669"/>
    <property type="project" value="InterPro"/>
</dbReference>
<feature type="transmembrane region" description="Helical" evidence="4">
    <location>
        <begin position="164"/>
        <end position="181"/>
    </location>
</feature>
<dbReference type="SUPFAM" id="SSF103473">
    <property type="entry name" value="MFS general substrate transporter"/>
    <property type="match status" value="1"/>
</dbReference>
<dbReference type="OrthoDB" id="9774288at2"/>
<keyword evidence="3 4" id="KW-0472">Membrane</keyword>
<evidence type="ECO:0000256" key="4">
    <source>
        <dbReference type="SAM" id="Phobius"/>
    </source>
</evidence>
<dbReference type="InterPro" id="IPR036259">
    <property type="entry name" value="MFS_trans_sf"/>
</dbReference>
<feature type="transmembrane region" description="Helical" evidence="4">
    <location>
        <begin position="47"/>
        <end position="68"/>
    </location>
</feature>
<evidence type="ECO:0000256" key="1">
    <source>
        <dbReference type="ARBA" id="ARBA00022692"/>
    </source>
</evidence>
<dbReference type="Gene3D" id="1.20.1250.20">
    <property type="entry name" value="MFS general substrate transporter like domains"/>
    <property type="match status" value="2"/>
</dbReference>
<feature type="transmembrane region" description="Helical" evidence="4">
    <location>
        <begin position="75"/>
        <end position="93"/>
    </location>
</feature>
<evidence type="ECO:0000256" key="3">
    <source>
        <dbReference type="ARBA" id="ARBA00023136"/>
    </source>
</evidence>
<feature type="transmembrane region" description="Helical" evidence="4">
    <location>
        <begin position="268"/>
        <end position="285"/>
    </location>
</feature>
<feature type="transmembrane region" description="Helical" evidence="4">
    <location>
        <begin position="9"/>
        <end position="27"/>
    </location>
</feature>
<dbReference type="Pfam" id="PF07690">
    <property type="entry name" value="MFS_1"/>
    <property type="match status" value="1"/>
</dbReference>
<feature type="transmembrane region" description="Helical" evidence="4">
    <location>
        <begin position="202"/>
        <end position="226"/>
    </location>
</feature>
<dbReference type="Proteomes" id="UP000184139">
    <property type="component" value="Unassembled WGS sequence"/>
</dbReference>
<feature type="transmembrane region" description="Helical" evidence="4">
    <location>
        <begin position="238"/>
        <end position="256"/>
    </location>
</feature>
<feature type="transmembrane region" description="Helical" evidence="4">
    <location>
        <begin position="325"/>
        <end position="348"/>
    </location>
</feature>
<protein>
    <recommendedName>
        <fullName evidence="7">Major Facilitator Superfamily protein</fullName>
    </recommendedName>
</protein>
<evidence type="ECO:0000313" key="6">
    <source>
        <dbReference type="Proteomes" id="UP000184139"/>
    </source>
</evidence>
<evidence type="ECO:0008006" key="7">
    <source>
        <dbReference type="Google" id="ProtNLM"/>
    </source>
</evidence>
<evidence type="ECO:0000256" key="2">
    <source>
        <dbReference type="ARBA" id="ARBA00022989"/>
    </source>
</evidence>
<feature type="transmembrane region" description="Helical" evidence="4">
    <location>
        <begin position="354"/>
        <end position="373"/>
    </location>
</feature>
<accession>A0A1M5Y8Q0</accession>
<dbReference type="AlphaFoldDB" id="A0A1M5Y8Q0"/>
<keyword evidence="1 4" id="KW-0812">Transmembrane</keyword>
<gene>
    <name evidence="5" type="ORF">SAMN02745124_03740</name>
</gene>
<sequence>MARLNQHNMYIFLLVLTICNTAGLQVWQTLFDNFAVNIVHLEGQHIGIIQSVREIPGLLSLLVVYLLLIIKEHRLSALAVLVLGVGVSITGLLPSFYGMILTTLVMSFGFHYFETTNQSLTLQYFDKLTAPLIFGRLRSFTAATNVVTGLIILSLAPFLQYRHLYLLFGLLIIGAAFWAMTRDPVDRTLAPQRRSMVVRSRYWLYYCLTFMAGARRQIFVAFAVFLMVKKFSFTVSEIAVLFLLNNVINFFLSRLIGTCIVRFGERRVLSLEYFSLIFIFIAYTLTDSKLMIGVLYILDHIFFNFAIAIRTFFQKIADPQDIAPSMAVGFTINHIAAVFLPALGGLLWLIDYRLVFFAGAAMSCVSLLLVQCISTQLRRHEQR</sequence>
<reference evidence="5 6" key="1">
    <citation type="submission" date="2016-11" db="EMBL/GenBank/DDBJ databases">
        <authorList>
            <person name="Jaros S."/>
            <person name="Januszkiewicz K."/>
            <person name="Wedrychowicz H."/>
        </authorList>
    </citation>
    <scope>NUCLEOTIDE SEQUENCE [LARGE SCALE GENOMIC DNA]</scope>
    <source>
        <strain evidence="5 6">DSM 9705</strain>
    </source>
</reference>
<organism evidence="5 6">
    <name type="scientific">Desulfofustis glycolicus DSM 9705</name>
    <dbReference type="NCBI Taxonomy" id="1121409"/>
    <lineage>
        <taxon>Bacteria</taxon>
        <taxon>Pseudomonadati</taxon>
        <taxon>Thermodesulfobacteriota</taxon>
        <taxon>Desulfobulbia</taxon>
        <taxon>Desulfobulbales</taxon>
        <taxon>Desulfocapsaceae</taxon>
        <taxon>Desulfofustis</taxon>
    </lineage>
</organism>
<feature type="transmembrane region" description="Helical" evidence="4">
    <location>
        <begin position="291"/>
        <end position="313"/>
    </location>
</feature>
<dbReference type="InterPro" id="IPR011701">
    <property type="entry name" value="MFS"/>
</dbReference>
<dbReference type="STRING" id="1121409.SAMN02745124_03740"/>
<dbReference type="EMBL" id="FQXS01000030">
    <property type="protein sequence ID" value="SHI08352.1"/>
    <property type="molecule type" value="Genomic_DNA"/>
</dbReference>
<evidence type="ECO:0000313" key="5">
    <source>
        <dbReference type="EMBL" id="SHI08352.1"/>
    </source>
</evidence>
<keyword evidence="2 4" id="KW-1133">Transmembrane helix</keyword>
<feature type="transmembrane region" description="Helical" evidence="4">
    <location>
        <begin position="137"/>
        <end position="158"/>
    </location>
</feature>
<name>A0A1M5Y8Q0_9BACT</name>